<dbReference type="Pfam" id="PF00069">
    <property type="entry name" value="Pkinase"/>
    <property type="match status" value="1"/>
</dbReference>
<evidence type="ECO:0000313" key="3">
    <source>
        <dbReference type="Proteomes" id="UP001222325"/>
    </source>
</evidence>
<dbReference type="GO" id="GO:0005634">
    <property type="term" value="C:nucleus"/>
    <property type="evidence" value="ECO:0007669"/>
    <property type="project" value="TreeGrafter"/>
</dbReference>
<organism evidence="2 3">
    <name type="scientific">Mycena belliarum</name>
    <dbReference type="NCBI Taxonomy" id="1033014"/>
    <lineage>
        <taxon>Eukaryota</taxon>
        <taxon>Fungi</taxon>
        <taxon>Dikarya</taxon>
        <taxon>Basidiomycota</taxon>
        <taxon>Agaricomycotina</taxon>
        <taxon>Agaricomycetes</taxon>
        <taxon>Agaricomycetidae</taxon>
        <taxon>Agaricales</taxon>
        <taxon>Marasmiineae</taxon>
        <taxon>Mycenaceae</taxon>
        <taxon>Mycena</taxon>
    </lineage>
</organism>
<dbReference type="PROSITE" id="PS50011">
    <property type="entry name" value="PROTEIN_KINASE_DOM"/>
    <property type="match status" value="1"/>
</dbReference>
<dbReference type="PANTHER" id="PTHR44167:SF24">
    <property type="entry name" value="SERINE_THREONINE-PROTEIN KINASE CHK2"/>
    <property type="match status" value="1"/>
</dbReference>
<dbReference type="PANTHER" id="PTHR44167">
    <property type="entry name" value="OVARIAN-SPECIFIC SERINE/THREONINE-PROTEIN KINASE LOK-RELATED"/>
    <property type="match status" value="1"/>
</dbReference>
<dbReference type="Proteomes" id="UP001222325">
    <property type="component" value="Unassembled WGS sequence"/>
</dbReference>
<dbReference type="Gene3D" id="1.10.510.10">
    <property type="entry name" value="Transferase(Phosphotransferase) domain 1"/>
    <property type="match status" value="1"/>
</dbReference>
<dbReference type="SMART" id="SM00220">
    <property type="entry name" value="S_TKc"/>
    <property type="match status" value="1"/>
</dbReference>
<dbReference type="GO" id="GO:0004674">
    <property type="term" value="F:protein serine/threonine kinase activity"/>
    <property type="evidence" value="ECO:0007669"/>
    <property type="project" value="TreeGrafter"/>
</dbReference>
<protein>
    <submittedName>
        <fullName evidence="2">Kinase-like domain-containing protein</fullName>
    </submittedName>
</protein>
<dbReference type="SUPFAM" id="SSF56112">
    <property type="entry name" value="Protein kinase-like (PK-like)"/>
    <property type="match status" value="1"/>
</dbReference>
<evidence type="ECO:0000259" key="1">
    <source>
        <dbReference type="PROSITE" id="PS50011"/>
    </source>
</evidence>
<dbReference type="GO" id="GO:0044773">
    <property type="term" value="P:mitotic DNA damage checkpoint signaling"/>
    <property type="evidence" value="ECO:0007669"/>
    <property type="project" value="TreeGrafter"/>
</dbReference>
<proteinExistence type="predicted"/>
<keyword evidence="2" id="KW-0808">Transferase</keyword>
<keyword evidence="2" id="KW-0418">Kinase</keyword>
<keyword evidence="3" id="KW-1185">Reference proteome</keyword>
<sequence>MPKEDGMASMERTSLERATARMLGLDPAEIQFPPGWEPGLLTPRECFWRDHHDWLEGCGYKLRPRYHPDWVPSWTGTNKDFSEMPDGAMKTGPTLDAVRMRDQADVMLKLLRKSTHVREVNGEVEGKFVELEIGLFFSSEPLVKDPRNHCVPILEVLEVPDDDDCIMIVMPLLRKFALPRFDTFGEAIDFFKQIFEGLKFMHDHNVAHRDCNGRNLMMDASSMYPSGFHPMEPKKKRDFLGRAKFYNRTRRPPKYYLIDFGISRQYSTRSPPPLEPPIAGGDKSVPEFRDPKPCDPFPTDIYFLGNMIRRNFTEGSPFTRKLLGFEFMSPLVDMMVAEDPSQRPTIDEVIARFAAIRDGLSSWKLRSRVIKEDDLVPGRGLKHWLRRIRYILLRTPAIPRYRSKSGAIGVQIN</sequence>
<dbReference type="GO" id="GO:0005524">
    <property type="term" value="F:ATP binding"/>
    <property type="evidence" value="ECO:0007669"/>
    <property type="project" value="InterPro"/>
</dbReference>
<name>A0AAD6U7Q4_9AGAR</name>
<dbReference type="EMBL" id="JARJCN010000019">
    <property type="protein sequence ID" value="KAJ7092074.1"/>
    <property type="molecule type" value="Genomic_DNA"/>
</dbReference>
<evidence type="ECO:0000313" key="2">
    <source>
        <dbReference type="EMBL" id="KAJ7092074.1"/>
    </source>
</evidence>
<dbReference type="AlphaFoldDB" id="A0AAD6U7Q4"/>
<reference evidence="2" key="1">
    <citation type="submission" date="2023-03" db="EMBL/GenBank/DDBJ databases">
        <title>Massive genome expansion in bonnet fungi (Mycena s.s.) driven by repeated elements and novel gene families across ecological guilds.</title>
        <authorList>
            <consortium name="Lawrence Berkeley National Laboratory"/>
            <person name="Harder C.B."/>
            <person name="Miyauchi S."/>
            <person name="Viragh M."/>
            <person name="Kuo A."/>
            <person name="Thoen E."/>
            <person name="Andreopoulos B."/>
            <person name="Lu D."/>
            <person name="Skrede I."/>
            <person name="Drula E."/>
            <person name="Henrissat B."/>
            <person name="Morin E."/>
            <person name="Kohler A."/>
            <person name="Barry K."/>
            <person name="LaButti K."/>
            <person name="Morin E."/>
            <person name="Salamov A."/>
            <person name="Lipzen A."/>
            <person name="Mereny Z."/>
            <person name="Hegedus B."/>
            <person name="Baldrian P."/>
            <person name="Stursova M."/>
            <person name="Weitz H."/>
            <person name="Taylor A."/>
            <person name="Grigoriev I.V."/>
            <person name="Nagy L.G."/>
            <person name="Martin F."/>
            <person name="Kauserud H."/>
        </authorList>
    </citation>
    <scope>NUCLEOTIDE SEQUENCE</scope>
    <source>
        <strain evidence="2">CBHHK173m</strain>
    </source>
</reference>
<dbReference type="InterPro" id="IPR011009">
    <property type="entry name" value="Kinase-like_dom_sf"/>
</dbReference>
<dbReference type="InterPro" id="IPR000719">
    <property type="entry name" value="Prot_kinase_dom"/>
</dbReference>
<accession>A0AAD6U7Q4</accession>
<gene>
    <name evidence="2" type="ORF">B0H15DRAFT_938642</name>
</gene>
<feature type="domain" description="Protein kinase" evidence="1">
    <location>
        <begin position="80"/>
        <end position="413"/>
    </location>
</feature>
<comment type="caution">
    <text evidence="2">The sequence shown here is derived from an EMBL/GenBank/DDBJ whole genome shotgun (WGS) entry which is preliminary data.</text>
</comment>